<feature type="signal peptide" evidence="1">
    <location>
        <begin position="1"/>
        <end position="20"/>
    </location>
</feature>
<gene>
    <name evidence="2" type="ORF">ACHAWO_000940</name>
</gene>
<dbReference type="AlphaFoldDB" id="A0ABD3NCY7"/>
<comment type="caution">
    <text evidence="2">The sequence shown here is derived from an EMBL/GenBank/DDBJ whole genome shotgun (WGS) entry which is preliminary data.</text>
</comment>
<proteinExistence type="predicted"/>
<dbReference type="InterPro" id="IPR023214">
    <property type="entry name" value="HAD_sf"/>
</dbReference>
<keyword evidence="3" id="KW-1185">Reference proteome</keyword>
<dbReference type="InterPro" id="IPR036412">
    <property type="entry name" value="HAD-like_sf"/>
</dbReference>
<dbReference type="PANTHER" id="PTHR43885:SF1">
    <property type="entry name" value="SUPERFAMILY HYDROLASE, PUTATIVE (AFU_ORTHOLOGUE AFUA_4G13290)-RELATED"/>
    <property type="match status" value="1"/>
</dbReference>
<dbReference type="InterPro" id="IPR006439">
    <property type="entry name" value="HAD-SF_hydro_IA"/>
</dbReference>
<accession>A0ABD3NCY7</accession>
<evidence type="ECO:0000313" key="2">
    <source>
        <dbReference type="EMBL" id="KAL3770580.1"/>
    </source>
</evidence>
<keyword evidence="1" id="KW-0732">Signal</keyword>
<evidence type="ECO:0000256" key="1">
    <source>
        <dbReference type="SAM" id="SignalP"/>
    </source>
</evidence>
<dbReference type="Proteomes" id="UP001530400">
    <property type="component" value="Unassembled WGS sequence"/>
</dbReference>
<dbReference type="SFLD" id="SFLDS00003">
    <property type="entry name" value="Haloacid_Dehalogenase"/>
    <property type="match status" value="1"/>
</dbReference>
<dbReference type="NCBIfam" id="TIGR01549">
    <property type="entry name" value="HAD-SF-IA-v1"/>
    <property type="match status" value="1"/>
</dbReference>
<protein>
    <recommendedName>
        <fullName evidence="4">Phosphoglycolate phosphatase</fullName>
    </recommendedName>
</protein>
<dbReference type="SUPFAM" id="SSF56784">
    <property type="entry name" value="HAD-like"/>
    <property type="match status" value="1"/>
</dbReference>
<reference evidence="2 3" key="1">
    <citation type="submission" date="2024-10" db="EMBL/GenBank/DDBJ databases">
        <title>Updated reference genomes for cyclostephanoid diatoms.</title>
        <authorList>
            <person name="Roberts W.R."/>
            <person name="Alverson A.J."/>
        </authorList>
    </citation>
    <scope>NUCLEOTIDE SEQUENCE [LARGE SCALE GENOMIC DNA]</scope>
    <source>
        <strain evidence="2 3">AJA010-31</strain>
    </source>
</reference>
<evidence type="ECO:0000313" key="3">
    <source>
        <dbReference type="Proteomes" id="UP001530400"/>
    </source>
</evidence>
<organism evidence="2 3">
    <name type="scientific">Cyclotella atomus</name>
    <dbReference type="NCBI Taxonomy" id="382360"/>
    <lineage>
        <taxon>Eukaryota</taxon>
        <taxon>Sar</taxon>
        <taxon>Stramenopiles</taxon>
        <taxon>Ochrophyta</taxon>
        <taxon>Bacillariophyta</taxon>
        <taxon>Coscinodiscophyceae</taxon>
        <taxon>Thalassiosirophycidae</taxon>
        <taxon>Stephanodiscales</taxon>
        <taxon>Stephanodiscaceae</taxon>
        <taxon>Cyclotella</taxon>
    </lineage>
</organism>
<dbReference type="Pfam" id="PF00702">
    <property type="entry name" value="Hydrolase"/>
    <property type="match status" value="1"/>
</dbReference>
<dbReference type="Gene3D" id="1.10.260.80">
    <property type="match status" value="1"/>
</dbReference>
<evidence type="ECO:0008006" key="4">
    <source>
        <dbReference type="Google" id="ProtNLM"/>
    </source>
</evidence>
<dbReference type="EMBL" id="JALLPJ020001307">
    <property type="protein sequence ID" value="KAL3770580.1"/>
    <property type="molecule type" value="Genomic_DNA"/>
</dbReference>
<dbReference type="Gene3D" id="3.40.50.1000">
    <property type="entry name" value="HAD superfamily/HAD-like"/>
    <property type="match status" value="1"/>
</dbReference>
<name>A0ABD3NCY7_9STRA</name>
<feature type="chain" id="PRO_5044806222" description="Phosphoglycolate phosphatase" evidence="1">
    <location>
        <begin position="21"/>
        <end position="331"/>
    </location>
</feature>
<sequence length="331" mass="36497">MSMSRSIIAAMAMACAVCSAFQTHPANYVHLPSTRLWTSPTSTLGDASKFTGGNSPLPLNPKGIIFDMDGTLIQHSIDFADMRRRIYEVADADPIGRDLERDCVLALAKQLSAEGQEKANMIFADIEKRAVDDMTLMPGGVELLSFLKENNLECAVLTRNIEKNVQHMQQLYLNEIEHIEGQLFDPLVARDTVVDYSGEPLKSKPHPDGILYVCSVWGCNSSQVIMVGDSANDDMAAANRAGCGGAVLLTQPDGTSLDTDSGYQVGYSEEEVWERRPSLRVESLCELKTYLQVLLKDRRENDETENRNDVGFVYSTQGYSFDIPSIGAKQV</sequence>
<dbReference type="SFLD" id="SFLDG01129">
    <property type="entry name" value="C1.5:_HAD__Beta-PGM__Phosphata"/>
    <property type="match status" value="1"/>
</dbReference>
<dbReference type="PANTHER" id="PTHR43885">
    <property type="entry name" value="HALOACID DEHALOGENASE-LIKE HYDROLASE"/>
    <property type="match status" value="1"/>
</dbReference>